<dbReference type="Pfam" id="PF13895">
    <property type="entry name" value="Ig_2"/>
    <property type="match status" value="1"/>
</dbReference>
<dbReference type="EMBL" id="JAMKFB020000005">
    <property type="protein sequence ID" value="KAL0194456.1"/>
    <property type="molecule type" value="Genomic_DNA"/>
</dbReference>
<dbReference type="AlphaFoldDB" id="A0ABD0R7I6"/>
<gene>
    <name evidence="3" type="ORF">M9458_012752</name>
</gene>
<sequence>RPKASVNVTITGNTTTLTCDIQPNGSTEWTFSWFKDASLVPVHTERRFTFTLDKSHTGKYSCRGETRPDQTRPDALRSDMSDAVTLTT</sequence>
<feature type="compositionally biased region" description="Basic and acidic residues" evidence="1">
    <location>
        <begin position="59"/>
        <end position="80"/>
    </location>
</feature>
<dbReference type="Gene3D" id="2.60.40.10">
    <property type="entry name" value="Immunoglobulins"/>
    <property type="match status" value="1"/>
</dbReference>
<comment type="caution">
    <text evidence="3">The sequence shown here is derived from an EMBL/GenBank/DDBJ whole genome shotgun (WGS) entry which is preliminary data.</text>
</comment>
<feature type="non-terminal residue" evidence="3">
    <location>
        <position position="88"/>
    </location>
</feature>
<reference evidence="3 4" key="1">
    <citation type="submission" date="2024-05" db="EMBL/GenBank/DDBJ databases">
        <title>Genome sequencing and assembly of Indian major carp, Cirrhinus mrigala (Hamilton, 1822).</title>
        <authorList>
            <person name="Mohindra V."/>
            <person name="Chowdhury L.M."/>
            <person name="Lal K."/>
            <person name="Jena J.K."/>
        </authorList>
    </citation>
    <scope>NUCLEOTIDE SEQUENCE [LARGE SCALE GENOMIC DNA]</scope>
    <source>
        <strain evidence="3">CM1030</strain>
        <tissue evidence="3">Blood</tissue>
    </source>
</reference>
<dbReference type="InterPro" id="IPR013783">
    <property type="entry name" value="Ig-like_fold"/>
</dbReference>
<organism evidence="3 4">
    <name type="scientific">Cirrhinus mrigala</name>
    <name type="common">Mrigala</name>
    <dbReference type="NCBI Taxonomy" id="683832"/>
    <lineage>
        <taxon>Eukaryota</taxon>
        <taxon>Metazoa</taxon>
        <taxon>Chordata</taxon>
        <taxon>Craniata</taxon>
        <taxon>Vertebrata</taxon>
        <taxon>Euteleostomi</taxon>
        <taxon>Actinopterygii</taxon>
        <taxon>Neopterygii</taxon>
        <taxon>Teleostei</taxon>
        <taxon>Ostariophysi</taxon>
        <taxon>Cypriniformes</taxon>
        <taxon>Cyprinidae</taxon>
        <taxon>Labeoninae</taxon>
        <taxon>Labeonini</taxon>
        <taxon>Cirrhinus</taxon>
    </lineage>
</organism>
<dbReference type="Proteomes" id="UP001529510">
    <property type="component" value="Unassembled WGS sequence"/>
</dbReference>
<feature type="region of interest" description="Disordered" evidence="1">
    <location>
        <begin position="59"/>
        <end position="88"/>
    </location>
</feature>
<dbReference type="InterPro" id="IPR007110">
    <property type="entry name" value="Ig-like_dom"/>
</dbReference>
<evidence type="ECO:0000256" key="1">
    <source>
        <dbReference type="SAM" id="MobiDB-lite"/>
    </source>
</evidence>
<evidence type="ECO:0000313" key="4">
    <source>
        <dbReference type="Proteomes" id="UP001529510"/>
    </source>
</evidence>
<evidence type="ECO:0000259" key="2">
    <source>
        <dbReference type="PROSITE" id="PS50835"/>
    </source>
</evidence>
<proteinExistence type="predicted"/>
<name>A0ABD0R7I6_CIRMR</name>
<protein>
    <recommendedName>
        <fullName evidence="2">Ig-like domain-containing protein</fullName>
    </recommendedName>
</protein>
<accession>A0ABD0R7I6</accession>
<dbReference type="PROSITE" id="PS50835">
    <property type="entry name" value="IG_LIKE"/>
    <property type="match status" value="1"/>
</dbReference>
<feature type="domain" description="Ig-like" evidence="2">
    <location>
        <begin position="2"/>
        <end position="87"/>
    </location>
</feature>
<dbReference type="SUPFAM" id="SSF48726">
    <property type="entry name" value="Immunoglobulin"/>
    <property type="match status" value="1"/>
</dbReference>
<feature type="non-terminal residue" evidence="3">
    <location>
        <position position="1"/>
    </location>
</feature>
<dbReference type="InterPro" id="IPR036179">
    <property type="entry name" value="Ig-like_dom_sf"/>
</dbReference>
<evidence type="ECO:0000313" key="3">
    <source>
        <dbReference type="EMBL" id="KAL0194456.1"/>
    </source>
</evidence>
<keyword evidence="4" id="KW-1185">Reference proteome</keyword>